<evidence type="ECO:0000313" key="2">
    <source>
        <dbReference type="Proteomes" id="UP000007013"/>
    </source>
</evidence>
<name>B1ZP82_OPITP</name>
<proteinExistence type="predicted"/>
<dbReference type="KEGG" id="ote:Oter_4298"/>
<dbReference type="HOGENOM" id="CLU_2437973_0_0_0"/>
<protein>
    <submittedName>
        <fullName evidence="1">Uncharacterized protein</fullName>
    </submittedName>
</protein>
<dbReference type="EMBL" id="CP001032">
    <property type="protein sequence ID" value="ACB77571.1"/>
    <property type="molecule type" value="Genomic_DNA"/>
</dbReference>
<dbReference type="STRING" id="452637.Oter_4298"/>
<keyword evidence="2" id="KW-1185">Reference proteome</keyword>
<reference evidence="1 2" key="1">
    <citation type="journal article" date="2011" name="J. Bacteriol.">
        <title>Genome sequence of the verrucomicrobium Opitutus terrae PB90-1, an abundant inhabitant of rice paddy soil ecosystems.</title>
        <authorList>
            <person name="van Passel M.W."/>
            <person name="Kant R."/>
            <person name="Palva A."/>
            <person name="Copeland A."/>
            <person name="Lucas S."/>
            <person name="Lapidus A."/>
            <person name="Glavina del Rio T."/>
            <person name="Pitluck S."/>
            <person name="Goltsman E."/>
            <person name="Clum A."/>
            <person name="Sun H."/>
            <person name="Schmutz J."/>
            <person name="Larimer F.W."/>
            <person name="Land M.L."/>
            <person name="Hauser L."/>
            <person name="Kyrpides N."/>
            <person name="Mikhailova N."/>
            <person name="Richardson P.P."/>
            <person name="Janssen P.H."/>
            <person name="de Vos W.M."/>
            <person name="Smidt H."/>
        </authorList>
    </citation>
    <scope>NUCLEOTIDE SEQUENCE [LARGE SCALE GENOMIC DNA]</scope>
    <source>
        <strain evidence="2">DSM 11246 / JCM 15787 / PB90-1</strain>
    </source>
</reference>
<evidence type="ECO:0000313" key="1">
    <source>
        <dbReference type="EMBL" id="ACB77571.1"/>
    </source>
</evidence>
<sequence>MNPKTPPSAPSAVPSRVPAAVGPSFTRRRWRASVLPMLAWTLVALSALTYSLHRPSVSTSFAYHWERASRVLCVSPVLVAPASVLKSLLP</sequence>
<dbReference type="AlphaFoldDB" id="B1ZP82"/>
<gene>
    <name evidence="1" type="ordered locus">Oter_4298</name>
</gene>
<organism evidence="1 2">
    <name type="scientific">Opitutus terrae (strain DSM 11246 / JCM 15787 / PB90-1)</name>
    <dbReference type="NCBI Taxonomy" id="452637"/>
    <lineage>
        <taxon>Bacteria</taxon>
        <taxon>Pseudomonadati</taxon>
        <taxon>Verrucomicrobiota</taxon>
        <taxon>Opitutia</taxon>
        <taxon>Opitutales</taxon>
        <taxon>Opitutaceae</taxon>
        <taxon>Opitutus</taxon>
    </lineage>
</organism>
<accession>B1ZP82</accession>
<dbReference type="Proteomes" id="UP000007013">
    <property type="component" value="Chromosome"/>
</dbReference>